<dbReference type="EMBL" id="ML978070">
    <property type="protein sequence ID" value="KAF2015102.1"/>
    <property type="molecule type" value="Genomic_DNA"/>
</dbReference>
<dbReference type="PANTHER" id="PTHR43047:SF72">
    <property type="entry name" value="OSMOSENSING HISTIDINE PROTEIN KINASE SLN1"/>
    <property type="match status" value="1"/>
</dbReference>
<dbReference type="PROSITE" id="PS50110">
    <property type="entry name" value="RESPONSE_REGULATORY"/>
    <property type="match status" value="1"/>
</dbReference>
<dbReference type="SUPFAM" id="SSF55874">
    <property type="entry name" value="ATPase domain of HSP90 chaperone/DNA topoisomerase II/histidine kinase"/>
    <property type="match status" value="1"/>
</dbReference>
<dbReference type="OrthoDB" id="303614at2759"/>
<dbReference type="PANTHER" id="PTHR43047">
    <property type="entry name" value="TWO-COMPONENT HISTIDINE PROTEIN KINASE"/>
    <property type="match status" value="1"/>
</dbReference>
<dbReference type="SMART" id="SM00065">
    <property type="entry name" value="GAF"/>
    <property type="match status" value="1"/>
</dbReference>
<name>A0A6A5XPN0_9PLEO</name>
<feature type="region of interest" description="Disordered" evidence="7">
    <location>
        <begin position="281"/>
        <end position="302"/>
    </location>
</feature>
<dbReference type="InterPro" id="IPR004358">
    <property type="entry name" value="Sig_transdc_His_kin-like_C"/>
</dbReference>
<dbReference type="InterPro" id="IPR003661">
    <property type="entry name" value="HisK_dim/P_dom"/>
</dbReference>
<keyword evidence="5" id="KW-0418">Kinase</keyword>
<dbReference type="Gene3D" id="3.30.450.40">
    <property type="match status" value="1"/>
</dbReference>
<dbReference type="SMART" id="SM00388">
    <property type="entry name" value="HisKA"/>
    <property type="match status" value="1"/>
</dbReference>
<feature type="compositionally biased region" description="Low complexity" evidence="7">
    <location>
        <begin position="384"/>
        <end position="393"/>
    </location>
</feature>
<feature type="compositionally biased region" description="Basic and acidic residues" evidence="7">
    <location>
        <begin position="281"/>
        <end position="294"/>
    </location>
</feature>
<dbReference type="InterPro" id="IPR011006">
    <property type="entry name" value="CheY-like_superfamily"/>
</dbReference>
<reference evidence="10" key="1">
    <citation type="journal article" date="2020" name="Stud. Mycol.">
        <title>101 Dothideomycetes genomes: a test case for predicting lifestyles and emergence of pathogens.</title>
        <authorList>
            <person name="Haridas S."/>
            <person name="Albert R."/>
            <person name="Binder M."/>
            <person name="Bloem J."/>
            <person name="Labutti K."/>
            <person name="Salamov A."/>
            <person name="Andreopoulos B."/>
            <person name="Baker S."/>
            <person name="Barry K."/>
            <person name="Bills G."/>
            <person name="Bluhm B."/>
            <person name="Cannon C."/>
            <person name="Castanera R."/>
            <person name="Culley D."/>
            <person name="Daum C."/>
            <person name="Ezra D."/>
            <person name="Gonzalez J."/>
            <person name="Henrissat B."/>
            <person name="Kuo A."/>
            <person name="Liang C."/>
            <person name="Lipzen A."/>
            <person name="Lutzoni F."/>
            <person name="Magnuson J."/>
            <person name="Mondo S."/>
            <person name="Nolan M."/>
            <person name="Ohm R."/>
            <person name="Pangilinan J."/>
            <person name="Park H.-J."/>
            <person name="Ramirez L."/>
            <person name="Alfaro M."/>
            <person name="Sun H."/>
            <person name="Tritt A."/>
            <person name="Yoshinaga Y."/>
            <person name="Zwiers L.-H."/>
            <person name="Turgeon B."/>
            <person name="Goodwin S."/>
            <person name="Spatafora J."/>
            <person name="Crous P."/>
            <person name="Grigoriev I."/>
        </authorList>
    </citation>
    <scope>NUCLEOTIDE SEQUENCE</scope>
    <source>
        <strain evidence="10">CBS 175.79</strain>
    </source>
</reference>
<dbReference type="GO" id="GO:0000155">
    <property type="term" value="F:phosphorelay sensor kinase activity"/>
    <property type="evidence" value="ECO:0007669"/>
    <property type="project" value="InterPro"/>
</dbReference>
<dbReference type="AlphaFoldDB" id="A0A6A5XPN0"/>
<evidence type="ECO:0000313" key="10">
    <source>
        <dbReference type="EMBL" id="KAF2015102.1"/>
    </source>
</evidence>
<evidence type="ECO:0000256" key="5">
    <source>
        <dbReference type="ARBA" id="ARBA00022777"/>
    </source>
</evidence>
<accession>A0A6A5XPN0</accession>
<feature type="domain" description="Response regulatory" evidence="9">
    <location>
        <begin position="1125"/>
        <end position="1246"/>
    </location>
</feature>
<dbReference type="InterPro" id="IPR036097">
    <property type="entry name" value="HisK_dim/P_sf"/>
</dbReference>
<evidence type="ECO:0000313" key="11">
    <source>
        <dbReference type="Proteomes" id="UP000799778"/>
    </source>
</evidence>
<gene>
    <name evidence="10" type="ORF">BU24DRAFT_424008</name>
</gene>
<dbReference type="Gene3D" id="3.40.50.2300">
    <property type="match status" value="1"/>
</dbReference>
<feature type="domain" description="Histidine kinase" evidence="8">
    <location>
        <begin position="591"/>
        <end position="869"/>
    </location>
</feature>
<dbReference type="Pfam" id="PF01590">
    <property type="entry name" value="GAF"/>
    <property type="match status" value="1"/>
</dbReference>
<dbReference type="SMART" id="SM00448">
    <property type="entry name" value="REC"/>
    <property type="match status" value="1"/>
</dbReference>
<dbReference type="Gene3D" id="3.30.565.10">
    <property type="entry name" value="Histidine kinase-like ATPase, C-terminal domain"/>
    <property type="match status" value="1"/>
</dbReference>
<dbReference type="Pfam" id="PF00512">
    <property type="entry name" value="HisKA"/>
    <property type="match status" value="1"/>
</dbReference>
<dbReference type="GO" id="GO:0005886">
    <property type="term" value="C:plasma membrane"/>
    <property type="evidence" value="ECO:0007669"/>
    <property type="project" value="TreeGrafter"/>
</dbReference>
<dbReference type="PRINTS" id="PR00344">
    <property type="entry name" value="BCTRLSENSOR"/>
</dbReference>
<dbReference type="InterPro" id="IPR001789">
    <property type="entry name" value="Sig_transdc_resp-reg_receiver"/>
</dbReference>
<dbReference type="FunFam" id="3.30.450.40:FF:000083">
    <property type="entry name" value="Sensor histidine kinase/response regulator, putative (AFU_orthologue AFUA_4G00660)"/>
    <property type="match status" value="1"/>
</dbReference>
<dbReference type="PROSITE" id="PS50109">
    <property type="entry name" value="HIS_KIN"/>
    <property type="match status" value="1"/>
</dbReference>
<dbReference type="Pfam" id="PF00072">
    <property type="entry name" value="Response_reg"/>
    <property type="match status" value="1"/>
</dbReference>
<feature type="compositionally biased region" description="Low complexity" evidence="7">
    <location>
        <begin position="476"/>
        <end position="496"/>
    </location>
</feature>
<organism evidence="10 11">
    <name type="scientific">Aaosphaeria arxii CBS 175.79</name>
    <dbReference type="NCBI Taxonomy" id="1450172"/>
    <lineage>
        <taxon>Eukaryota</taxon>
        <taxon>Fungi</taxon>
        <taxon>Dikarya</taxon>
        <taxon>Ascomycota</taxon>
        <taxon>Pezizomycotina</taxon>
        <taxon>Dothideomycetes</taxon>
        <taxon>Pleosporomycetidae</taxon>
        <taxon>Pleosporales</taxon>
        <taxon>Pleosporales incertae sedis</taxon>
        <taxon>Aaosphaeria</taxon>
    </lineage>
</organism>
<dbReference type="RefSeq" id="XP_033383441.1">
    <property type="nucleotide sequence ID" value="XM_033528394.1"/>
</dbReference>
<dbReference type="CDD" id="cd17546">
    <property type="entry name" value="REC_hyHK_CKI1_RcsC-like"/>
    <property type="match status" value="1"/>
</dbReference>
<keyword evidence="11" id="KW-1185">Reference proteome</keyword>
<evidence type="ECO:0000259" key="9">
    <source>
        <dbReference type="PROSITE" id="PS50110"/>
    </source>
</evidence>
<evidence type="ECO:0000256" key="7">
    <source>
        <dbReference type="SAM" id="MobiDB-lite"/>
    </source>
</evidence>
<feature type="region of interest" description="Disordered" evidence="7">
    <location>
        <begin position="1035"/>
        <end position="1070"/>
    </location>
</feature>
<dbReference type="Gene3D" id="1.10.287.130">
    <property type="match status" value="1"/>
</dbReference>
<evidence type="ECO:0000256" key="2">
    <source>
        <dbReference type="ARBA" id="ARBA00012438"/>
    </source>
</evidence>
<dbReference type="InterPro" id="IPR003594">
    <property type="entry name" value="HATPase_dom"/>
</dbReference>
<keyword evidence="4" id="KW-0808">Transferase</keyword>
<evidence type="ECO:0000259" key="8">
    <source>
        <dbReference type="PROSITE" id="PS50109"/>
    </source>
</evidence>
<feature type="region of interest" description="Disordered" evidence="7">
    <location>
        <begin position="1088"/>
        <end position="1116"/>
    </location>
</feature>
<feature type="region of interest" description="Disordered" evidence="7">
    <location>
        <begin position="476"/>
        <end position="506"/>
    </location>
</feature>
<dbReference type="InterPro" id="IPR036890">
    <property type="entry name" value="HATPase_C_sf"/>
</dbReference>
<feature type="modified residue" description="4-aspartylphosphate" evidence="6">
    <location>
        <position position="1176"/>
    </location>
</feature>
<dbReference type="Pfam" id="PF02518">
    <property type="entry name" value="HATPase_c"/>
    <property type="match status" value="1"/>
</dbReference>
<dbReference type="GeneID" id="54285791"/>
<evidence type="ECO:0000256" key="6">
    <source>
        <dbReference type="PROSITE-ProRule" id="PRU00169"/>
    </source>
</evidence>
<evidence type="ECO:0000256" key="1">
    <source>
        <dbReference type="ARBA" id="ARBA00000085"/>
    </source>
</evidence>
<proteinExistence type="predicted"/>
<evidence type="ECO:0000256" key="3">
    <source>
        <dbReference type="ARBA" id="ARBA00022553"/>
    </source>
</evidence>
<dbReference type="SMART" id="SM00387">
    <property type="entry name" value="HATPase_c"/>
    <property type="match status" value="1"/>
</dbReference>
<dbReference type="EC" id="2.7.13.3" evidence="2"/>
<dbReference type="InterPro" id="IPR003018">
    <property type="entry name" value="GAF"/>
</dbReference>
<dbReference type="CDD" id="cd00082">
    <property type="entry name" value="HisKA"/>
    <property type="match status" value="1"/>
</dbReference>
<dbReference type="SUPFAM" id="SSF52172">
    <property type="entry name" value="CheY-like"/>
    <property type="match status" value="1"/>
</dbReference>
<dbReference type="GO" id="GO:0009927">
    <property type="term" value="F:histidine phosphotransfer kinase activity"/>
    <property type="evidence" value="ECO:0007669"/>
    <property type="project" value="TreeGrafter"/>
</dbReference>
<feature type="region of interest" description="Disordered" evidence="7">
    <location>
        <begin position="374"/>
        <end position="423"/>
    </location>
</feature>
<dbReference type="FunFam" id="1.10.287.130:FF:000023">
    <property type="entry name" value="Sensor histidine kinase/response regulator, putative"/>
    <property type="match status" value="1"/>
</dbReference>
<dbReference type="SUPFAM" id="SSF47384">
    <property type="entry name" value="Homodimeric domain of signal transducing histidine kinase"/>
    <property type="match status" value="1"/>
</dbReference>
<protein>
    <recommendedName>
        <fullName evidence="2">histidine kinase</fullName>
        <ecNumber evidence="2">2.7.13.3</ecNumber>
    </recommendedName>
</protein>
<dbReference type="InterPro" id="IPR029016">
    <property type="entry name" value="GAF-like_dom_sf"/>
</dbReference>
<dbReference type="InterPro" id="IPR005467">
    <property type="entry name" value="His_kinase_dom"/>
</dbReference>
<sequence>MQHSSRPVRSVSEAKRLRDVFLLYSLAFKDLPSVQLTGTSPDSWGLPKDHVASPSKDSALTAFAQLACTRLGAKRAMISLVDKQHQHILAEATPELSLRASSRSDVHNSLWLGSVSIPRSLALCESVLNLDASSVTGKDPVVIINDMSQSEIYSNYDYVKNAPHLRFYAGIPLVSPSGAIVGALCIHDDKSRDGLSEADVIVLLDLAITIAEYLDTYTIKNHFRHGEQLTRGLISFSDGASTLQPFQDDVEQALPPSAELPNNYEAENTIDQSQHNLEPSAKRLPELGPQDHESITSNSSDLTVTTRMLFGAKPAAQTSRSGHSGHSTVRRLQESILPANAKSMFARAATIMQASSDLDGVAFLDASVAGVRDRDHGRATDPHLGSLSSSGESNDSKSSESSSLGSQRSFVYRPNQSSKSDSPKKCQVLACAISAKAAKLAGGDLQPILEVDFTSLLRQFPNGKVLNFDNEGELLSSSAEDSDTSSSASTDAAAAEEASKRKNTAMRLKRSSKVLRTALPHARSVLFVPLWDYERSRWFAGCLCWSNSLDRLLSPLVDMSYVKVFGSSIMTELSRLDALATTREKTTFMASVSHELRSPLHGILGTLEFLNETALDSFQSTMLNSLTACGRTLLDTINHLLDHAKMNDVRPLASSKKLKGTQTIRIYSKPNRFLRPNSWPANAPGLDLGIVTEEVVEAMFSGQSYLSVVGGHGDLPDVSPGQSTTSSPDHVLRRKTCYIVLDLSQEDDWSYCLPIGAWRRIVMNIFGNAMKYTHSGRIHVQLSAGEPQKDNDRSRVITLTITDSGSGIGADFLANQIFEPFTQENPHSSGTGLGLSIVRQIIESIGGKIEVQSDQSVGTKMTIKMGLLRPENIYEVSPQRQQFLSILPRLKNKRICILHRKYEPPTETSGAPQDVEGMSHFVDALAKTLTETLGMKVVQTTEWEGHDADLVICPEPSFAYLNAIRQHRRSDGKAPVSIFIALDALEASTLRSDVRVSNKESVVEIMTQPCGPYKLAYIIDRCLNRFGLPEENVPSPFTPLQSPHVSLSRRARDESLGSVESSGGSDYFGRSSEMYSSNSSLKFPVAQDDEAEVNTPTVKTTPKATPVEDQGLTPPSLNEIQKGARILITDDNPINRKLLVAFLRKRSTPYAEATNGLEALLSYQERRGRFDVVLMDLSMPVMDGMTATRRIREYEQKHKAPRSYIIALTGLASASARLEAWSSGVDFFMTKPVDFKELGRVIEKERERRSNVVGD</sequence>
<evidence type="ECO:0000256" key="4">
    <source>
        <dbReference type="ARBA" id="ARBA00022679"/>
    </source>
</evidence>
<feature type="compositionally biased region" description="Low complexity" evidence="7">
    <location>
        <begin position="1056"/>
        <end position="1065"/>
    </location>
</feature>
<keyword evidence="3 6" id="KW-0597">Phosphoprotein</keyword>
<dbReference type="SUPFAM" id="SSF55781">
    <property type="entry name" value="GAF domain-like"/>
    <property type="match status" value="1"/>
</dbReference>
<dbReference type="Proteomes" id="UP000799778">
    <property type="component" value="Unassembled WGS sequence"/>
</dbReference>
<feature type="compositionally biased region" description="Low complexity" evidence="7">
    <location>
        <begin position="1095"/>
        <end position="1107"/>
    </location>
</feature>
<comment type="catalytic activity">
    <reaction evidence="1">
        <text>ATP + protein L-histidine = ADP + protein N-phospho-L-histidine.</text>
        <dbReference type="EC" id="2.7.13.3"/>
    </reaction>
</comment>